<feature type="compositionally biased region" description="Acidic residues" evidence="1">
    <location>
        <begin position="40"/>
        <end position="56"/>
    </location>
</feature>
<evidence type="ECO:0000256" key="1">
    <source>
        <dbReference type="SAM" id="MobiDB-lite"/>
    </source>
</evidence>
<feature type="compositionally biased region" description="Basic and acidic residues" evidence="1">
    <location>
        <begin position="8"/>
        <end position="29"/>
    </location>
</feature>
<dbReference type="Proteomes" id="UP001305702">
    <property type="component" value="Chromosome"/>
</dbReference>
<proteinExistence type="predicted"/>
<organism evidence="2 3">
    <name type="scientific">Paenibacillus aurantius</name>
    <dbReference type="NCBI Taxonomy" id="2918900"/>
    <lineage>
        <taxon>Bacteria</taxon>
        <taxon>Bacillati</taxon>
        <taxon>Bacillota</taxon>
        <taxon>Bacilli</taxon>
        <taxon>Bacillales</taxon>
        <taxon>Paenibacillaceae</taxon>
        <taxon>Paenibacillus</taxon>
    </lineage>
</organism>
<evidence type="ECO:0000313" key="3">
    <source>
        <dbReference type="Proteomes" id="UP001305702"/>
    </source>
</evidence>
<dbReference type="AlphaFoldDB" id="A0AA96L9I5"/>
<protein>
    <submittedName>
        <fullName evidence="2">Uncharacterized protein</fullName>
    </submittedName>
</protein>
<dbReference type="EMBL" id="CP130318">
    <property type="protein sequence ID" value="WNQ09180.1"/>
    <property type="molecule type" value="Genomic_DNA"/>
</dbReference>
<reference evidence="2 3" key="1">
    <citation type="submission" date="2022-02" db="EMBL/GenBank/DDBJ databases">
        <title>Paenibacillus sp. MBLB1776 Whole Genome Shotgun Sequencing.</title>
        <authorList>
            <person name="Hwang C.Y."/>
            <person name="Cho E.-S."/>
            <person name="Seo M.-J."/>
        </authorList>
    </citation>
    <scope>NUCLEOTIDE SEQUENCE [LARGE SCALE GENOMIC DNA]</scope>
    <source>
        <strain evidence="2 3">MBLB1776</strain>
    </source>
</reference>
<accession>A0AA96L9I5</accession>
<name>A0AA96L9I5_9BACL</name>
<gene>
    <name evidence="2" type="ORF">MJA45_16175</name>
</gene>
<keyword evidence="3" id="KW-1185">Reference proteome</keyword>
<sequence length="56" mass="6486">MTNTYNNSKHDGDGETHRPPTVDRGELRNGRLSQIKNYNADEDSQPNEFYSELDEE</sequence>
<dbReference type="RefSeq" id="WP_315602949.1">
    <property type="nucleotide sequence ID" value="NZ_CP130318.1"/>
</dbReference>
<evidence type="ECO:0000313" key="2">
    <source>
        <dbReference type="EMBL" id="WNQ09180.1"/>
    </source>
</evidence>
<dbReference type="KEGG" id="paun:MJA45_16175"/>
<feature type="region of interest" description="Disordered" evidence="1">
    <location>
        <begin position="1"/>
        <end position="56"/>
    </location>
</feature>